<evidence type="ECO:0000313" key="1">
    <source>
        <dbReference type="EMBL" id="KAJ1192796.1"/>
    </source>
</evidence>
<name>A0AAV7UW03_PLEWA</name>
<accession>A0AAV7UW03</accession>
<dbReference type="Proteomes" id="UP001066276">
    <property type="component" value="Chromosome 2_2"/>
</dbReference>
<organism evidence="1 2">
    <name type="scientific">Pleurodeles waltl</name>
    <name type="common">Iberian ribbed newt</name>
    <dbReference type="NCBI Taxonomy" id="8319"/>
    <lineage>
        <taxon>Eukaryota</taxon>
        <taxon>Metazoa</taxon>
        <taxon>Chordata</taxon>
        <taxon>Craniata</taxon>
        <taxon>Vertebrata</taxon>
        <taxon>Euteleostomi</taxon>
        <taxon>Amphibia</taxon>
        <taxon>Batrachia</taxon>
        <taxon>Caudata</taxon>
        <taxon>Salamandroidea</taxon>
        <taxon>Salamandridae</taxon>
        <taxon>Pleurodelinae</taxon>
        <taxon>Pleurodeles</taxon>
    </lineage>
</organism>
<protein>
    <submittedName>
        <fullName evidence="1">Uncharacterized protein</fullName>
    </submittedName>
</protein>
<dbReference type="EMBL" id="JANPWB010000004">
    <property type="protein sequence ID" value="KAJ1192796.1"/>
    <property type="molecule type" value="Genomic_DNA"/>
</dbReference>
<reference evidence="1" key="1">
    <citation type="journal article" date="2022" name="bioRxiv">
        <title>Sequencing and chromosome-scale assembly of the giantPleurodeles waltlgenome.</title>
        <authorList>
            <person name="Brown T."/>
            <person name="Elewa A."/>
            <person name="Iarovenko S."/>
            <person name="Subramanian E."/>
            <person name="Araus A.J."/>
            <person name="Petzold A."/>
            <person name="Susuki M."/>
            <person name="Suzuki K.-i.T."/>
            <person name="Hayashi T."/>
            <person name="Toyoda A."/>
            <person name="Oliveira C."/>
            <person name="Osipova E."/>
            <person name="Leigh N.D."/>
            <person name="Simon A."/>
            <person name="Yun M.H."/>
        </authorList>
    </citation>
    <scope>NUCLEOTIDE SEQUENCE</scope>
    <source>
        <strain evidence="1">20211129_DDA</strain>
        <tissue evidence="1">Liver</tissue>
    </source>
</reference>
<dbReference type="AlphaFoldDB" id="A0AAV7UW03"/>
<evidence type="ECO:0000313" key="2">
    <source>
        <dbReference type="Proteomes" id="UP001066276"/>
    </source>
</evidence>
<sequence>MGSTCLPESIDEVGLEDFGYDPVLVTQSHSASKRWTALMIGLVQRIGWARKYLRPKALVCVSVLSRRVGDLIKLLSANHGQKAVED</sequence>
<keyword evidence="2" id="KW-1185">Reference proteome</keyword>
<proteinExistence type="predicted"/>
<comment type="caution">
    <text evidence="1">The sequence shown here is derived from an EMBL/GenBank/DDBJ whole genome shotgun (WGS) entry which is preliminary data.</text>
</comment>
<gene>
    <name evidence="1" type="ORF">NDU88_002102</name>
</gene>